<feature type="repeat" description="TPR" evidence="3">
    <location>
        <begin position="288"/>
        <end position="321"/>
    </location>
</feature>
<feature type="repeat" description="TPR" evidence="3">
    <location>
        <begin position="220"/>
        <end position="253"/>
    </location>
</feature>
<dbReference type="EMBL" id="CP035807">
    <property type="protein sequence ID" value="QEN04676.1"/>
    <property type="molecule type" value="Genomic_DNA"/>
</dbReference>
<evidence type="ECO:0000256" key="3">
    <source>
        <dbReference type="PROSITE-ProRule" id="PRU00339"/>
    </source>
</evidence>
<dbReference type="InterPro" id="IPR019734">
    <property type="entry name" value="TPR_rpt"/>
</dbReference>
<reference evidence="4 5" key="2">
    <citation type="submission" date="2019-09" db="EMBL/GenBank/DDBJ databases">
        <title>Complete Genome Sequence and Methylome Analysis of free living Spirochaetas.</title>
        <authorList>
            <person name="Leshcheva N."/>
            <person name="Mikheeva N."/>
        </authorList>
    </citation>
    <scope>NUCLEOTIDE SEQUENCE [LARGE SCALE GENOMIC DNA]</scope>
    <source>
        <strain evidence="4 5">P</strain>
    </source>
</reference>
<protein>
    <recommendedName>
        <fullName evidence="6">Tetratricopeptide repeat protein</fullName>
    </recommendedName>
</protein>
<evidence type="ECO:0008006" key="6">
    <source>
        <dbReference type="Google" id="ProtNLM"/>
    </source>
</evidence>
<evidence type="ECO:0000256" key="1">
    <source>
        <dbReference type="ARBA" id="ARBA00022737"/>
    </source>
</evidence>
<sequence>MISRYVPLGLLCMIFFLSCSTVEIKEKDEFSNTDLSLDEKIDSLVSEFIDTPEILVSKIIDLLDEDNFTYNNLLARLYISLGRYNEAKDMVVSIPNLNSNIEDLKLYIIIQQFLKEDYRHSLETLIRLDPSNIFAINTKSYDLIRNNRVDEAKTFLERAYKIDPQNSQTLILLGDVTLLEVENLGLSTKRVLSGVEERKVNNLYKKSLEYYLRVKDSQDPTYYVRLSNIYKKLGDKLNSIKSLSRAIDLDPLDVWNYYDRGKLYFYASSNKKALEDFNMAYKIDPNHFFTNVFLGRIHFIEGNLEVSLKYYNNVIKINPEYTPAYRDLSVLSYIHGDKQSGLNYIISLYNSKTDKDPLLPLYLVTSLFEVGRDDDAKKILVNLVKYEKKGTMKELYSYFLDPTHVGDSVLTDALNIKDHYQRIRLTYYVALALEREGVISLYKTLLKEVAEANLSFESKLAEYRLGENNE</sequence>
<evidence type="ECO:0000313" key="5">
    <source>
        <dbReference type="Proteomes" id="UP000323824"/>
    </source>
</evidence>
<evidence type="ECO:0000313" key="4">
    <source>
        <dbReference type="EMBL" id="QEN04676.1"/>
    </source>
</evidence>
<dbReference type="PROSITE" id="PS51257">
    <property type="entry name" value="PROKAR_LIPOPROTEIN"/>
    <property type="match status" value="1"/>
</dbReference>
<keyword evidence="1" id="KW-0677">Repeat</keyword>
<keyword evidence="5" id="KW-1185">Reference proteome</keyword>
<dbReference type="Pfam" id="PF13181">
    <property type="entry name" value="TPR_8"/>
    <property type="match status" value="4"/>
</dbReference>
<keyword evidence="2 3" id="KW-0802">TPR repeat</keyword>
<feature type="repeat" description="TPR" evidence="3">
    <location>
        <begin position="254"/>
        <end position="287"/>
    </location>
</feature>
<dbReference type="PANTHER" id="PTHR44943:SF8">
    <property type="entry name" value="TPR REPEAT-CONTAINING PROTEIN MJ0263"/>
    <property type="match status" value="1"/>
</dbReference>
<dbReference type="Gene3D" id="1.25.40.10">
    <property type="entry name" value="Tetratricopeptide repeat domain"/>
    <property type="match status" value="2"/>
</dbReference>
<organism evidence="4 5">
    <name type="scientific">Thiospirochaeta perfilievii</name>
    <dbReference type="NCBI Taxonomy" id="252967"/>
    <lineage>
        <taxon>Bacteria</taxon>
        <taxon>Pseudomonadati</taxon>
        <taxon>Spirochaetota</taxon>
        <taxon>Spirochaetia</taxon>
        <taxon>Spirochaetales</taxon>
        <taxon>Spirochaetaceae</taxon>
        <taxon>Thiospirochaeta</taxon>
    </lineage>
</organism>
<gene>
    <name evidence="4" type="ORF">EW093_08145</name>
</gene>
<dbReference type="OrthoDB" id="354603at2"/>
<dbReference type="PANTHER" id="PTHR44943">
    <property type="entry name" value="CELLULOSE SYNTHASE OPERON PROTEIN C"/>
    <property type="match status" value="1"/>
</dbReference>
<reference evidence="4 5" key="1">
    <citation type="submission" date="2019-02" db="EMBL/GenBank/DDBJ databases">
        <authorList>
            <person name="Fomenkov A."/>
            <person name="Dubinina G."/>
            <person name="Grabovich M."/>
            <person name="Vincze T."/>
            <person name="Roberts R.J."/>
        </authorList>
    </citation>
    <scope>NUCLEOTIDE SEQUENCE [LARGE SCALE GENOMIC DNA]</scope>
    <source>
        <strain evidence="4 5">P</strain>
    </source>
</reference>
<dbReference type="SMART" id="SM00028">
    <property type="entry name" value="TPR"/>
    <property type="match status" value="4"/>
</dbReference>
<dbReference type="InterPro" id="IPR051685">
    <property type="entry name" value="Ycf3/AcsC/BcsC/TPR_MFPF"/>
</dbReference>
<dbReference type="AlphaFoldDB" id="A0A5C1QDF5"/>
<dbReference type="SUPFAM" id="SSF48452">
    <property type="entry name" value="TPR-like"/>
    <property type="match status" value="2"/>
</dbReference>
<evidence type="ECO:0000256" key="2">
    <source>
        <dbReference type="ARBA" id="ARBA00022803"/>
    </source>
</evidence>
<dbReference type="PROSITE" id="PS50005">
    <property type="entry name" value="TPR"/>
    <property type="match status" value="3"/>
</dbReference>
<dbReference type="KEGG" id="sper:EW093_08145"/>
<proteinExistence type="predicted"/>
<dbReference type="Proteomes" id="UP000323824">
    <property type="component" value="Chromosome"/>
</dbReference>
<accession>A0A5C1QDF5</accession>
<name>A0A5C1QDF5_9SPIO</name>
<dbReference type="InterPro" id="IPR011990">
    <property type="entry name" value="TPR-like_helical_dom_sf"/>
</dbReference>